<keyword evidence="5" id="KW-1185">Reference proteome</keyword>
<dbReference type="CDD" id="cd04301">
    <property type="entry name" value="NAT_SF"/>
    <property type="match status" value="1"/>
</dbReference>
<dbReference type="Proteomes" id="UP000599109">
    <property type="component" value="Unassembled WGS sequence"/>
</dbReference>
<dbReference type="InterPro" id="IPR000182">
    <property type="entry name" value="GNAT_dom"/>
</dbReference>
<evidence type="ECO:0000259" key="3">
    <source>
        <dbReference type="PROSITE" id="PS51729"/>
    </source>
</evidence>
<dbReference type="PANTHER" id="PTHR31435:SF10">
    <property type="entry name" value="BSR4717 PROTEIN"/>
    <property type="match status" value="1"/>
</dbReference>
<dbReference type="PROSITE" id="PS51729">
    <property type="entry name" value="GNAT_YJDJ"/>
    <property type="match status" value="1"/>
</dbReference>
<dbReference type="SUPFAM" id="SSF55729">
    <property type="entry name" value="Acyl-CoA N-acyltransferases (Nat)"/>
    <property type="match status" value="1"/>
</dbReference>
<reference evidence="4 5" key="1">
    <citation type="journal article" date="2017" name="Int. J. Syst. Evol. Microbiol.">
        <title>Ramlibacter monticola sp. nov., isolated from forest soil.</title>
        <authorList>
            <person name="Chaudhary D.K."/>
            <person name="Kim J."/>
        </authorList>
    </citation>
    <scope>NUCLEOTIDE SEQUENCE [LARGE SCALE GENOMIC DNA]</scope>
    <source>
        <strain evidence="4 5">KACC 19175</strain>
    </source>
</reference>
<name>A0A936YVL9_9BURK</name>
<dbReference type="PROSITE" id="PS51186">
    <property type="entry name" value="GNAT"/>
    <property type="match status" value="1"/>
</dbReference>
<feature type="region of interest" description="Disordered" evidence="1">
    <location>
        <begin position="1"/>
        <end position="20"/>
    </location>
</feature>
<dbReference type="InterPro" id="IPR031165">
    <property type="entry name" value="GNAT_YJDJ"/>
</dbReference>
<accession>A0A936YVL9</accession>
<proteinExistence type="predicted"/>
<protein>
    <submittedName>
        <fullName evidence="4">N-acetyltransferase</fullName>
    </submittedName>
</protein>
<evidence type="ECO:0000256" key="1">
    <source>
        <dbReference type="SAM" id="MobiDB-lite"/>
    </source>
</evidence>
<dbReference type="RefSeq" id="WP_201673031.1">
    <property type="nucleotide sequence ID" value="NZ_JAEQNE010000001.1"/>
</dbReference>
<dbReference type="InterPro" id="IPR016181">
    <property type="entry name" value="Acyl_CoA_acyltransferase"/>
</dbReference>
<gene>
    <name evidence="4" type="ORF">JJ685_04670</name>
</gene>
<dbReference type="Gene3D" id="3.40.630.30">
    <property type="match status" value="1"/>
</dbReference>
<sequence length="102" mass="11620">MKQQQQTLEAYEPDHDEAHSSYELKKDGRVVAFARYRREGDTLFFTHTEVDKALEGQGLGSRLAGYALDDVRRRGLKAVAQCSFIAGYLARHEKEYGALVKR</sequence>
<dbReference type="EMBL" id="JAEQNE010000001">
    <property type="protein sequence ID" value="MBL0390429.1"/>
    <property type="molecule type" value="Genomic_DNA"/>
</dbReference>
<feature type="domain" description="N-acetyltransferase" evidence="3">
    <location>
        <begin position="14"/>
        <end position="101"/>
    </location>
</feature>
<organism evidence="4 5">
    <name type="scientific">Ramlibacter monticola</name>
    <dbReference type="NCBI Taxonomy" id="1926872"/>
    <lineage>
        <taxon>Bacteria</taxon>
        <taxon>Pseudomonadati</taxon>
        <taxon>Pseudomonadota</taxon>
        <taxon>Betaproteobacteria</taxon>
        <taxon>Burkholderiales</taxon>
        <taxon>Comamonadaceae</taxon>
        <taxon>Ramlibacter</taxon>
    </lineage>
</organism>
<dbReference type="Pfam" id="PF14542">
    <property type="entry name" value="Acetyltransf_CG"/>
    <property type="match status" value="1"/>
</dbReference>
<comment type="caution">
    <text evidence="4">The sequence shown here is derived from an EMBL/GenBank/DDBJ whole genome shotgun (WGS) entry which is preliminary data.</text>
</comment>
<dbReference type="GO" id="GO:0016747">
    <property type="term" value="F:acyltransferase activity, transferring groups other than amino-acyl groups"/>
    <property type="evidence" value="ECO:0007669"/>
    <property type="project" value="InterPro"/>
</dbReference>
<feature type="domain" description="N-acetyltransferase" evidence="2">
    <location>
        <begin position="1"/>
        <end position="102"/>
    </location>
</feature>
<dbReference type="InterPro" id="IPR045057">
    <property type="entry name" value="Gcn5-rel_NAT"/>
</dbReference>
<dbReference type="PANTHER" id="PTHR31435">
    <property type="entry name" value="PROTEIN NATD1"/>
    <property type="match status" value="1"/>
</dbReference>
<evidence type="ECO:0000259" key="2">
    <source>
        <dbReference type="PROSITE" id="PS51186"/>
    </source>
</evidence>
<evidence type="ECO:0000313" key="4">
    <source>
        <dbReference type="EMBL" id="MBL0390429.1"/>
    </source>
</evidence>
<dbReference type="AlphaFoldDB" id="A0A936YVL9"/>
<evidence type="ECO:0000313" key="5">
    <source>
        <dbReference type="Proteomes" id="UP000599109"/>
    </source>
</evidence>